<feature type="domain" description="RNA 2-O ribose methyltransferase substrate binding" evidence="8">
    <location>
        <begin position="37"/>
        <end position="112"/>
    </location>
</feature>
<dbReference type="GO" id="GO:0005829">
    <property type="term" value="C:cytosol"/>
    <property type="evidence" value="ECO:0007669"/>
    <property type="project" value="TreeGrafter"/>
</dbReference>
<gene>
    <name evidence="6 9" type="primary">rlmB</name>
    <name evidence="9" type="ORF">H9854_00550</name>
</gene>
<dbReference type="SMART" id="SM00967">
    <property type="entry name" value="SpoU_sub_bind"/>
    <property type="match status" value="1"/>
</dbReference>
<dbReference type="AlphaFoldDB" id="A0A9D1WMB3"/>
<dbReference type="NCBIfam" id="TIGR00186">
    <property type="entry name" value="rRNA_methyl_3"/>
    <property type="match status" value="1"/>
</dbReference>
<evidence type="ECO:0000256" key="7">
    <source>
        <dbReference type="SAM" id="MobiDB-lite"/>
    </source>
</evidence>
<evidence type="ECO:0000256" key="1">
    <source>
        <dbReference type="ARBA" id="ARBA00022490"/>
    </source>
</evidence>
<comment type="function">
    <text evidence="6">Specifically methylates the ribose of guanosine 2251 in 23S rRNA.</text>
</comment>
<protein>
    <recommendedName>
        <fullName evidence="6">23S rRNA (guanosine-2'-O-)-methyltransferase RlmB</fullName>
        <ecNumber evidence="6">2.1.1.185</ecNumber>
    </recommendedName>
    <alternativeName>
        <fullName evidence="6">23S rRNA (guanosine2251 2'-O)-methyltransferase</fullName>
    </alternativeName>
    <alternativeName>
        <fullName evidence="6">23S rRNA Gm2251 2'-O-methyltransferase</fullName>
    </alternativeName>
</protein>
<evidence type="ECO:0000256" key="4">
    <source>
        <dbReference type="ARBA" id="ARBA00022679"/>
    </source>
</evidence>
<dbReference type="InterPro" id="IPR001537">
    <property type="entry name" value="SpoU_MeTrfase"/>
</dbReference>
<dbReference type="EC" id="2.1.1.185" evidence="6"/>
<feature type="binding site" evidence="6">
    <location>
        <position position="260"/>
    </location>
    <ligand>
        <name>S-adenosyl-L-methionine</name>
        <dbReference type="ChEBI" id="CHEBI:59789"/>
    </ligand>
</feature>
<dbReference type="InterPro" id="IPR013123">
    <property type="entry name" value="SpoU_subst-bd"/>
</dbReference>
<dbReference type="GO" id="GO:0003723">
    <property type="term" value="F:RNA binding"/>
    <property type="evidence" value="ECO:0007669"/>
    <property type="project" value="InterPro"/>
</dbReference>
<dbReference type="Gene3D" id="3.40.1280.10">
    <property type="match status" value="1"/>
</dbReference>
<dbReference type="PANTHER" id="PTHR46429">
    <property type="entry name" value="23S RRNA (GUANOSINE-2'-O-)-METHYLTRANSFERASE RLMB"/>
    <property type="match status" value="1"/>
</dbReference>
<comment type="similarity">
    <text evidence="6">Belongs to the class IV-like SAM-binding methyltransferase superfamily. RNA methyltransferase TrmH family. RlmB subfamily.</text>
</comment>
<dbReference type="Pfam" id="PF08032">
    <property type="entry name" value="SpoU_sub_bind"/>
    <property type="match status" value="1"/>
</dbReference>
<dbReference type="SUPFAM" id="SSF55315">
    <property type="entry name" value="L30e-like"/>
    <property type="match status" value="1"/>
</dbReference>
<evidence type="ECO:0000256" key="3">
    <source>
        <dbReference type="ARBA" id="ARBA00022603"/>
    </source>
</evidence>
<keyword evidence="3 6" id="KW-0489">Methyltransferase</keyword>
<sequence length="282" mass="30108">MAVERKGKQRNTGRRDSGKTTTRRRAEPSGTPGGLEAVFGVHAVRALLERGETPQVVWIQQGEAQQRLAGLIDAAQGGGARIEPRPRDDLDRLAREVAHQGIIAFAAPLAFESEAALWFKLEAWPHPTPPLLLVLDGVTDVHNFGACLRSADAAGVHGVIVTKDKAAPLNATVRKVACGAAESLPVYQVTNLARALARLKEYGVWITGTAGEADTLLFDADFSQPCAIVMGAEGKGMRRLTREACDSLVKLPMAGSVSSLNVSVATGICLFEVVRQRRDSNA</sequence>
<evidence type="ECO:0000313" key="9">
    <source>
        <dbReference type="EMBL" id="HIX60722.1"/>
    </source>
</evidence>
<evidence type="ECO:0000256" key="2">
    <source>
        <dbReference type="ARBA" id="ARBA00022552"/>
    </source>
</evidence>
<dbReference type="InterPro" id="IPR029028">
    <property type="entry name" value="Alpha/beta_knot_MTases"/>
</dbReference>
<dbReference type="Proteomes" id="UP000824248">
    <property type="component" value="Unassembled WGS sequence"/>
</dbReference>
<dbReference type="InterPro" id="IPR029026">
    <property type="entry name" value="tRNA_m1G_MTases_N"/>
</dbReference>
<evidence type="ECO:0000313" key="10">
    <source>
        <dbReference type="Proteomes" id="UP000824248"/>
    </source>
</evidence>
<dbReference type="EMBL" id="DXFC01000018">
    <property type="protein sequence ID" value="HIX60722.1"/>
    <property type="molecule type" value="Genomic_DNA"/>
</dbReference>
<dbReference type="InterPro" id="IPR004441">
    <property type="entry name" value="rRNA_MeTrfase_TrmH"/>
</dbReference>
<dbReference type="HAMAP" id="MF_01887">
    <property type="entry name" value="23SrRNA_methyltr_B"/>
    <property type="match status" value="1"/>
</dbReference>
<dbReference type="Gene3D" id="3.30.1330.30">
    <property type="match status" value="1"/>
</dbReference>
<feature type="region of interest" description="Disordered" evidence="7">
    <location>
        <begin position="1"/>
        <end position="34"/>
    </location>
</feature>
<dbReference type="SUPFAM" id="SSF75217">
    <property type="entry name" value="alpha/beta knot"/>
    <property type="match status" value="1"/>
</dbReference>
<keyword evidence="2 6" id="KW-0698">rRNA processing</keyword>
<name>A0A9D1WMB3_9GAMM</name>
<keyword evidence="1 6" id="KW-0963">Cytoplasm</keyword>
<dbReference type="CDD" id="cd18103">
    <property type="entry name" value="SpoU-like_RlmB"/>
    <property type="match status" value="1"/>
</dbReference>
<reference evidence="9" key="1">
    <citation type="journal article" date="2021" name="PeerJ">
        <title>Extensive microbial diversity within the chicken gut microbiome revealed by metagenomics and culture.</title>
        <authorList>
            <person name="Gilroy R."/>
            <person name="Ravi A."/>
            <person name="Getino M."/>
            <person name="Pursley I."/>
            <person name="Horton D.L."/>
            <person name="Alikhan N.F."/>
            <person name="Baker D."/>
            <person name="Gharbi K."/>
            <person name="Hall N."/>
            <person name="Watson M."/>
            <person name="Adriaenssens E.M."/>
            <person name="Foster-Nyarko E."/>
            <person name="Jarju S."/>
            <person name="Secka A."/>
            <person name="Antonio M."/>
            <person name="Oren A."/>
            <person name="Chaudhuri R.R."/>
            <person name="La Ragione R."/>
            <person name="Hildebrand F."/>
            <person name="Pallen M.J."/>
        </authorList>
    </citation>
    <scope>NUCLEOTIDE SEQUENCE</scope>
    <source>
        <strain evidence="9">1193</strain>
    </source>
</reference>
<dbReference type="Pfam" id="PF00588">
    <property type="entry name" value="SpoU_methylase"/>
    <property type="match status" value="1"/>
</dbReference>
<dbReference type="GO" id="GO:0070039">
    <property type="term" value="F:rRNA (guanosine-2'-O-)-methyltransferase activity"/>
    <property type="evidence" value="ECO:0007669"/>
    <property type="project" value="UniProtKB-UniRule"/>
</dbReference>
<comment type="catalytic activity">
    <reaction evidence="6">
        <text>guanosine(2251) in 23S rRNA + S-adenosyl-L-methionine = 2'-O-methylguanosine(2251) in 23S rRNA + S-adenosyl-L-homocysteine + H(+)</text>
        <dbReference type="Rhea" id="RHEA:24140"/>
        <dbReference type="Rhea" id="RHEA-COMP:10239"/>
        <dbReference type="Rhea" id="RHEA-COMP:10241"/>
        <dbReference type="ChEBI" id="CHEBI:15378"/>
        <dbReference type="ChEBI" id="CHEBI:57856"/>
        <dbReference type="ChEBI" id="CHEBI:59789"/>
        <dbReference type="ChEBI" id="CHEBI:74269"/>
        <dbReference type="ChEBI" id="CHEBI:74445"/>
        <dbReference type="EC" id="2.1.1.185"/>
    </reaction>
</comment>
<organism evidence="9 10">
    <name type="scientific">Candidatus Halomonas stercoripullorum</name>
    <dbReference type="NCBI Taxonomy" id="2838617"/>
    <lineage>
        <taxon>Bacteria</taxon>
        <taxon>Pseudomonadati</taxon>
        <taxon>Pseudomonadota</taxon>
        <taxon>Gammaproteobacteria</taxon>
        <taxon>Oceanospirillales</taxon>
        <taxon>Halomonadaceae</taxon>
        <taxon>Halomonas</taxon>
    </lineage>
</organism>
<dbReference type="FunFam" id="3.40.1280.10:FF:000008">
    <property type="entry name" value="Group 3 RNA methyltransferase TrmH"/>
    <property type="match status" value="1"/>
</dbReference>
<feature type="binding site" evidence="6">
    <location>
        <position position="231"/>
    </location>
    <ligand>
        <name>S-adenosyl-L-methionine</name>
        <dbReference type="ChEBI" id="CHEBI:59789"/>
    </ligand>
</feature>
<dbReference type="InterPro" id="IPR024915">
    <property type="entry name" value="23S_rRNA_MeTrfase_RlmB"/>
</dbReference>
<evidence type="ECO:0000256" key="6">
    <source>
        <dbReference type="HAMAP-Rule" id="MF_01887"/>
    </source>
</evidence>
<dbReference type="PANTHER" id="PTHR46429:SF1">
    <property type="entry name" value="23S RRNA (GUANOSINE-2'-O-)-METHYLTRANSFERASE RLMB"/>
    <property type="match status" value="1"/>
</dbReference>
<reference evidence="9" key="2">
    <citation type="submission" date="2021-04" db="EMBL/GenBank/DDBJ databases">
        <authorList>
            <person name="Gilroy R."/>
        </authorList>
    </citation>
    <scope>NUCLEOTIDE SEQUENCE</scope>
    <source>
        <strain evidence="9">1193</strain>
    </source>
</reference>
<feature type="binding site" evidence="6">
    <location>
        <position position="251"/>
    </location>
    <ligand>
        <name>S-adenosyl-L-methionine</name>
        <dbReference type="ChEBI" id="CHEBI:59789"/>
    </ligand>
</feature>
<keyword evidence="5 6" id="KW-0949">S-adenosyl-L-methionine</keyword>
<evidence type="ECO:0000256" key="5">
    <source>
        <dbReference type="ARBA" id="ARBA00022691"/>
    </source>
</evidence>
<evidence type="ECO:0000259" key="8">
    <source>
        <dbReference type="SMART" id="SM00967"/>
    </source>
</evidence>
<proteinExistence type="inferred from homology"/>
<comment type="caution">
    <text evidence="9">The sequence shown here is derived from an EMBL/GenBank/DDBJ whole genome shotgun (WGS) entry which is preliminary data.</text>
</comment>
<dbReference type="InterPro" id="IPR029064">
    <property type="entry name" value="Ribosomal_eL30-like_sf"/>
</dbReference>
<accession>A0A9D1WMB3</accession>
<comment type="subcellular location">
    <subcellularLocation>
        <location evidence="6">Cytoplasm</location>
    </subcellularLocation>
</comment>
<keyword evidence="4 6" id="KW-0808">Transferase</keyword>